<organism evidence="1 2">
    <name type="scientific">Lacticaseibacillus mingshuiensis</name>
    <dbReference type="NCBI Taxonomy" id="2799574"/>
    <lineage>
        <taxon>Bacteria</taxon>
        <taxon>Bacillati</taxon>
        <taxon>Bacillota</taxon>
        <taxon>Bacilli</taxon>
        <taxon>Lactobacillales</taxon>
        <taxon>Lactobacillaceae</taxon>
        <taxon>Lacticaseibacillus</taxon>
    </lineage>
</organism>
<dbReference type="EMBL" id="JBHTOC010000007">
    <property type="protein sequence ID" value="MFD1429731.1"/>
    <property type="molecule type" value="Genomic_DNA"/>
</dbReference>
<comment type="caution">
    <text evidence="1">The sequence shown here is derived from an EMBL/GenBank/DDBJ whole genome shotgun (WGS) entry which is preliminary data.</text>
</comment>
<dbReference type="Gene3D" id="3.40.30.10">
    <property type="entry name" value="Glutaredoxin"/>
    <property type="match status" value="1"/>
</dbReference>
<protein>
    <submittedName>
        <fullName evidence="1">Ribonucleoside-diphosphate reductase</fullName>
    </submittedName>
</protein>
<reference evidence="2" key="1">
    <citation type="journal article" date="2019" name="Int. J. Syst. Evol. Microbiol.">
        <title>The Global Catalogue of Microorganisms (GCM) 10K type strain sequencing project: providing services to taxonomists for standard genome sequencing and annotation.</title>
        <authorList>
            <consortium name="The Broad Institute Genomics Platform"/>
            <consortium name="The Broad Institute Genome Sequencing Center for Infectious Disease"/>
            <person name="Wu L."/>
            <person name="Ma J."/>
        </authorList>
    </citation>
    <scope>NUCLEOTIDE SEQUENCE [LARGE SCALE GENOMIC DNA]</scope>
    <source>
        <strain evidence="2">CCM 8980</strain>
    </source>
</reference>
<dbReference type="Proteomes" id="UP001597196">
    <property type="component" value="Unassembled WGS sequence"/>
</dbReference>
<accession>A0ABW4CII1</accession>
<dbReference type="SUPFAM" id="SSF52833">
    <property type="entry name" value="Thioredoxin-like"/>
    <property type="match status" value="1"/>
</dbReference>
<keyword evidence="2" id="KW-1185">Reference proteome</keyword>
<dbReference type="RefSeq" id="WP_203637017.1">
    <property type="nucleotide sequence ID" value="NZ_BOLS01000006.1"/>
</dbReference>
<name>A0ABW4CII1_9LACO</name>
<evidence type="ECO:0000313" key="2">
    <source>
        <dbReference type="Proteomes" id="UP001597196"/>
    </source>
</evidence>
<sequence>MSEMKRVGYGYVCSTERSIIEELSREEKHMHAIIYTKPNCAKCRMTSNLLSRAMPVQTIMADEQDYARFRKQGYKSMPVVTVYKPDGTRDQWCDMRTDKINQYKEAD</sequence>
<dbReference type="InterPro" id="IPR036249">
    <property type="entry name" value="Thioredoxin-like_sf"/>
</dbReference>
<gene>
    <name evidence="1" type="ORF">ACFQ4P_05650</name>
</gene>
<proteinExistence type="predicted"/>
<evidence type="ECO:0000313" key="1">
    <source>
        <dbReference type="EMBL" id="MFD1429731.1"/>
    </source>
</evidence>